<accession>A0ABS9J881</accession>
<dbReference type="EMBL" id="JAKKZF010000001">
    <property type="protein sequence ID" value="MCG0061762.1"/>
    <property type="molecule type" value="Genomic_DNA"/>
</dbReference>
<keyword evidence="2" id="KW-1185">Reference proteome</keyword>
<protein>
    <submittedName>
        <fullName evidence="1">Uncharacterized protein</fullName>
    </submittedName>
</protein>
<dbReference type="Proteomes" id="UP001299012">
    <property type="component" value="Unassembled WGS sequence"/>
</dbReference>
<reference evidence="1 2" key="1">
    <citation type="submission" date="2022-01" db="EMBL/GenBank/DDBJ databases">
        <title>Draft Genome Sequences of Seven Type Strains of the Genus Streptomyces.</title>
        <authorList>
            <person name="Aziz S."/>
            <person name="Coretto E."/>
            <person name="Chronakova A."/>
            <person name="Sproer C."/>
            <person name="Huber K."/>
            <person name="Nouioui I."/>
            <person name="Gross H."/>
        </authorList>
    </citation>
    <scope>NUCLEOTIDE SEQUENCE [LARGE SCALE GENOMIC DNA]</scope>
    <source>
        <strain evidence="1 2">DSM 41685</strain>
    </source>
</reference>
<proteinExistence type="predicted"/>
<name>A0ABS9J881_9ACTN</name>
<sequence>MTMEKPSPITAATALTRAIAWEQEAFARDAEMAARTAAHIAANPPTAGRSVSGDLTRLSQYVADLLRRAAKIEASLEAVSLMNADA</sequence>
<gene>
    <name evidence="1" type="ORF">L0F81_00410</name>
</gene>
<evidence type="ECO:0000313" key="2">
    <source>
        <dbReference type="Proteomes" id="UP001299012"/>
    </source>
</evidence>
<dbReference type="RefSeq" id="WP_086702280.1">
    <property type="nucleotide sequence ID" value="NZ_JAKKZF010000001.1"/>
</dbReference>
<comment type="caution">
    <text evidence="1">The sequence shown here is derived from an EMBL/GenBank/DDBJ whole genome shotgun (WGS) entry which is preliminary data.</text>
</comment>
<organism evidence="1 2">
    <name type="scientific">Streptomyces tricolor</name>
    <dbReference type="NCBI Taxonomy" id="68277"/>
    <lineage>
        <taxon>Bacteria</taxon>
        <taxon>Bacillati</taxon>
        <taxon>Actinomycetota</taxon>
        <taxon>Actinomycetes</taxon>
        <taxon>Kitasatosporales</taxon>
        <taxon>Streptomycetaceae</taxon>
        <taxon>Streptomyces</taxon>
        <taxon>Streptomyces violaceoruber group</taxon>
    </lineage>
</organism>
<evidence type="ECO:0000313" key="1">
    <source>
        <dbReference type="EMBL" id="MCG0061762.1"/>
    </source>
</evidence>